<dbReference type="GO" id="GO:0005737">
    <property type="term" value="C:cytoplasm"/>
    <property type="evidence" value="ECO:0007669"/>
    <property type="project" value="UniProtKB-SubCell"/>
</dbReference>
<keyword evidence="4 12" id="KW-0963">Cytoplasm</keyword>
<evidence type="ECO:0000256" key="3">
    <source>
        <dbReference type="ARBA" id="ARBA00010728"/>
    </source>
</evidence>
<dbReference type="GO" id="GO:0006434">
    <property type="term" value="P:seryl-tRNA aminoacylation"/>
    <property type="evidence" value="ECO:0007669"/>
    <property type="project" value="UniProtKB-UniRule"/>
</dbReference>
<dbReference type="PIRSF" id="PIRSF001529">
    <property type="entry name" value="Ser-tRNA-synth_IIa"/>
    <property type="match status" value="1"/>
</dbReference>
<dbReference type="HAMAP" id="MF_00176">
    <property type="entry name" value="Ser_tRNA_synth_type1"/>
    <property type="match status" value="1"/>
</dbReference>
<feature type="binding site" evidence="12 14">
    <location>
        <begin position="354"/>
        <end position="357"/>
    </location>
    <ligand>
        <name>ATP</name>
        <dbReference type="ChEBI" id="CHEBI:30616"/>
    </ligand>
</feature>
<dbReference type="InterPro" id="IPR006195">
    <property type="entry name" value="aa-tRNA-synth_II"/>
</dbReference>
<feature type="domain" description="Aminoacyl-transfer RNA synthetases class-II family profile" evidence="16">
    <location>
        <begin position="145"/>
        <end position="414"/>
    </location>
</feature>
<comment type="domain">
    <text evidence="12">Consists of two distinct domains, a catalytic core and a N-terminal extension that is involved in tRNA binding.</text>
</comment>
<feature type="binding site" evidence="12">
    <location>
        <position position="389"/>
    </location>
    <ligand>
        <name>L-serine</name>
        <dbReference type="ChEBI" id="CHEBI:33384"/>
    </ligand>
</feature>
<sequence>MLDIKFIRSQPDLVREGLRRRGDDPAKVDRILELDAEFRRIQTRVDQLRQERNEKSKLIGAIKSGKAQGDFEAIKAEVESSAAELKRLEGSLDDIERQRTDPAQGILFTLPNLPDDSVPVGPDEAHNVEIRRWGEPGRYDFSPLPHEELGEKLGILDMERASKLAGSRFVLLKGLGARLERALTNFMLDSHTSHGYTEVSPPAVSHEETLTANGNLPKFADQLFKLEGWPYYLIPTAEVPLTNLRRNEIFDHAELPMHLTAGTPCFRSEAGAAGKDTKGMIRVHQFQKVELVKVVHPDSSFDELERMVADAERVLQALGIPYRVVLLCSGDMGFNAAKTYDLEVWFPSQDKYREISSCSNCTDFQARRGQTRFRDEGGTVRFPHTLNGSGVAVGRCLAAILENGQRADGSIALPEALWPYMGGIRELAPPYAKIAPQTAMPFTKLPQGNS</sequence>
<dbReference type="AlphaFoldDB" id="A0A938BMI1"/>
<dbReference type="PROSITE" id="PS50862">
    <property type="entry name" value="AA_TRNA_LIGASE_II"/>
    <property type="match status" value="1"/>
</dbReference>
<evidence type="ECO:0000256" key="10">
    <source>
        <dbReference type="ARBA" id="ARBA00047929"/>
    </source>
</evidence>
<accession>A0A938BMI1</accession>
<evidence type="ECO:0000256" key="1">
    <source>
        <dbReference type="ARBA" id="ARBA00004496"/>
    </source>
</evidence>
<evidence type="ECO:0000256" key="9">
    <source>
        <dbReference type="ARBA" id="ARBA00023146"/>
    </source>
</evidence>
<feature type="binding site" evidence="12 14">
    <location>
        <begin position="267"/>
        <end position="269"/>
    </location>
    <ligand>
        <name>ATP</name>
        <dbReference type="ChEBI" id="CHEBI:30616"/>
    </ligand>
</feature>
<keyword evidence="9 12" id="KW-0030">Aminoacyl-tRNA synthetase</keyword>
<dbReference type="PANTHER" id="PTHR43697">
    <property type="entry name" value="SERYL-TRNA SYNTHETASE"/>
    <property type="match status" value="1"/>
</dbReference>
<evidence type="ECO:0000256" key="6">
    <source>
        <dbReference type="ARBA" id="ARBA00022741"/>
    </source>
</evidence>
<comment type="caution">
    <text evidence="17">The sequence shown here is derived from an EMBL/GenBank/DDBJ whole genome shotgun (WGS) entry which is preliminary data.</text>
</comment>
<feature type="binding site" evidence="12">
    <location>
        <begin position="236"/>
        <end position="238"/>
    </location>
    <ligand>
        <name>L-serine</name>
        <dbReference type="ChEBI" id="CHEBI:33384"/>
    </ligand>
</feature>
<feature type="binding site" evidence="14">
    <location>
        <begin position="283"/>
        <end position="286"/>
    </location>
    <ligand>
        <name>ATP</name>
        <dbReference type="ChEBI" id="CHEBI:30616"/>
    </ligand>
</feature>
<dbReference type="Pfam" id="PF02403">
    <property type="entry name" value="Seryl_tRNA_N"/>
    <property type="match status" value="1"/>
</dbReference>
<dbReference type="PANTHER" id="PTHR43697:SF1">
    <property type="entry name" value="SERINE--TRNA LIGASE"/>
    <property type="match status" value="1"/>
</dbReference>
<dbReference type="InterPro" id="IPR015866">
    <property type="entry name" value="Ser-tRNA-synth_1_N"/>
</dbReference>
<evidence type="ECO:0000256" key="7">
    <source>
        <dbReference type="ARBA" id="ARBA00022840"/>
    </source>
</evidence>
<dbReference type="PRINTS" id="PR00981">
    <property type="entry name" value="TRNASYNTHSER"/>
</dbReference>
<dbReference type="EC" id="6.1.1.11" evidence="12"/>
<keyword evidence="8 12" id="KW-0648">Protein biosynthesis</keyword>
<dbReference type="GO" id="GO:0004828">
    <property type="term" value="F:serine-tRNA ligase activity"/>
    <property type="evidence" value="ECO:0007669"/>
    <property type="project" value="UniProtKB-UniRule"/>
</dbReference>
<name>A0A938BMI1_9BACT</name>
<comment type="subunit">
    <text evidence="12">Homodimer. The tRNA molecule binds across the dimer.</text>
</comment>
<reference evidence="17 18" key="1">
    <citation type="submission" date="2019-03" db="EMBL/GenBank/DDBJ databases">
        <title>Lake Tanganyika Metagenome-Assembled Genomes (MAGs).</title>
        <authorList>
            <person name="Tran P."/>
        </authorList>
    </citation>
    <scope>NUCLEOTIDE SEQUENCE [LARGE SCALE GENOMIC DNA]</scope>
    <source>
        <strain evidence="17">K_DeepCast_65m_m2_236</strain>
    </source>
</reference>
<keyword evidence="6 12" id="KW-0547">Nucleotide-binding</keyword>
<dbReference type="InterPro" id="IPR033729">
    <property type="entry name" value="SerRS_core"/>
</dbReference>
<gene>
    <name evidence="12 17" type="primary">serS</name>
    <name evidence="17" type="ORF">FJZ00_02570</name>
</gene>
<dbReference type="Proteomes" id="UP000703893">
    <property type="component" value="Unassembled WGS sequence"/>
</dbReference>
<feature type="coiled-coil region" evidence="15">
    <location>
        <begin position="31"/>
        <end position="98"/>
    </location>
</feature>
<protein>
    <recommendedName>
        <fullName evidence="12">Serine--tRNA ligase</fullName>
        <ecNumber evidence="12">6.1.1.11</ecNumber>
    </recommendedName>
    <alternativeName>
        <fullName evidence="12">Seryl-tRNA synthetase</fullName>
        <shortName evidence="12">SerRS</shortName>
    </alternativeName>
    <alternativeName>
        <fullName evidence="12">Seryl-tRNA(Ser/Sec) synthetase</fullName>
    </alternativeName>
</protein>
<evidence type="ECO:0000256" key="13">
    <source>
        <dbReference type="PIRSR" id="PIRSR001529-1"/>
    </source>
</evidence>
<feature type="binding site" evidence="13">
    <location>
        <position position="267"/>
    </location>
    <ligand>
        <name>L-serine</name>
        <dbReference type="ChEBI" id="CHEBI:33384"/>
    </ligand>
</feature>
<dbReference type="CDD" id="cd00770">
    <property type="entry name" value="SerRS_core"/>
    <property type="match status" value="1"/>
</dbReference>
<dbReference type="InterPro" id="IPR045864">
    <property type="entry name" value="aa-tRNA-synth_II/BPL/LPL"/>
</dbReference>
<keyword evidence="7 12" id="KW-0067">ATP-binding</keyword>
<comment type="similarity">
    <text evidence="3 12">Belongs to the class-II aminoacyl-tRNA synthetase family. Type-1 seryl-tRNA synthetase subfamily.</text>
</comment>
<dbReference type="SUPFAM" id="SSF46589">
    <property type="entry name" value="tRNA-binding arm"/>
    <property type="match status" value="1"/>
</dbReference>
<feature type="binding site" evidence="12">
    <location>
        <position position="283"/>
    </location>
    <ligand>
        <name>ATP</name>
        <dbReference type="ChEBI" id="CHEBI:30616"/>
    </ligand>
</feature>
<evidence type="ECO:0000313" key="18">
    <source>
        <dbReference type="Proteomes" id="UP000703893"/>
    </source>
</evidence>
<organism evidence="17 18">
    <name type="scientific">Candidatus Tanganyikabacteria bacterium</name>
    <dbReference type="NCBI Taxonomy" id="2961651"/>
    <lineage>
        <taxon>Bacteria</taxon>
        <taxon>Bacillati</taxon>
        <taxon>Candidatus Sericytochromatia</taxon>
        <taxon>Candidatus Tanganyikabacteria</taxon>
    </lineage>
</organism>
<dbReference type="Pfam" id="PF00587">
    <property type="entry name" value="tRNA-synt_2b"/>
    <property type="match status" value="1"/>
</dbReference>
<feature type="binding site" evidence="13">
    <location>
        <position position="236"/>
    </location>
    <ligand>
        <name>L-serine</name>
        <dbReference type="ChEBI" id="CHEBI:33384"/>
    </ligand>
</feature>
<evidence type="ECO:0000313" key="17">
    <source>
        <dbReference type="EMBL" id="MBM3274010.1"/>
    </source>
</evidence>
<evidence type="ECO:0000259" key="16">
    <source>
        <dbReference type="PROSITE" id="PS50862"/>
    </source>
</evidence>
<feature type="binding site" evidence="12 13">
    <location>
        <position position="290"/>
    </location>
    <ligand>
        <name>L-serine</name>
        <dbReference type="ChEBI" id="CHEBI:33384"/>
    </ligand>
</feature>
<evidence type="ECO:0000256" key="11">
    <source>
        <dbReference type="ARBA" id="ARBA00048823"/>
    </source>
</evidence>
<dbReference type="EMBL" id="VGJX01000098">
    <property type="protein sequence ID" value="MBM3274010.1"/>
    <property type="molecule type" value="Genomic_DNA"/>
</dbReference>
<evidence type="ECO:0000256" key="14">
    <source>
        <dbReference type="PIRSR" id="PIRSR001529-2"/>
    </source>
</evidence>
<comment type="subcellular location">
    <subcellularLocation>
        <location evidence="1 12">Cytoplasm</location>
    </subcellularLocation>
</comment>
<feature type="binding site" evidence="13">
    <location>
        <position position="387"/>
    </location>
    <ligand>
        <name>L-serine</name>
        <dbReference type="ChEBI" id="CHEBI:33384"/>
    </ligand>
</feature>
<evidence type="ECO:0000256" key="5">
    <source>
        <dbReference type="ARBA" id="ARBA00022598"/>
    </source>
</evidence>
<evidence type="ECO:0000256" key="15">
    <source>
        <dbReference type="SAM" id="Coils"/>
    </source>
</evidence>
<dbReference type="InterPro" id="IPR010978">
    <property type="entry name" value="tRNA-bd_arm"/>
</dbReference>
<comment type="function">
    <text evidence="12">Catalyzes the attachment of serine to tRNA(Ser). Is also able to aminoacylate tRNA(Sec) with serine, to form the misacylated tRNA L-seryl-tRNA(Sec), which will be further converted into selenocysteinyl-tRNA(Sec).</text>
</comment>
<dbReference type="InterPro" id="IPR042103">
    <property type="entry name" value="SerRS_1_N_sf"/>
</dbReference>
<dbReference type="SUPFAM" id="SSF55681">
    <property type="entry name" value="Class II aaRS and biotin synthetases"/>
    <property type="match status" value="1"/>
</dbReference>
<evidence type="ECO:0000256" key="8">
    <source>
        <dbReference type="ARBA" id="ARBA00022917"/>
    </source>
</evidence>
<dbReference type="GO" id="GO:0016260">
    <property type="term" value="P:selenocysteine biosynthetic process"/>
    <property type="evidence" value="ECO:0007669"/>
    <property type="project" value="UniProtKB-UniRule"/>
</dbReference>
<dbReference type="GO" id="GO:0005524">
    <property type="term" value="F:ATP binding"/>
    <property type="evidence" value="ECO:0007669"/>
    <property type="project" value="UniProtKB-UniRule"/>
</dbReference>
<evidence type="ECO:0000256" key="2">
    <source>
        <dbReference type="ARBA" id="ARBA00005045"/>
    </source>
</evidence>
<keyword evidence="5 12" id="KW-0436">Ligase</keyword>
<proteinExistence type="inferred from homology"/>
<keyword evidence="15" id="KW-0175">Coiled coil</keyword>
<evidence type="ECO:0000256" key="4">
    <source>
        <dbReference type="ARBA" id="ARBA00022490"/>
    </source>
</evidence>
<dbReference type="Gene3D" id="1.10.287.40">
    <property type="entry name" value="Serine-tRNA synthetase, tRNA binding domain"/>
    <property type="match status" value="1"/>
</dbReference>
<dbReference type="InterPro" id="IPR002314">
    <property type="entry name" value="aa-tRNA-synt_IIb"/>
</dbReference>
<comment type="catalytic activity">
    <reaction evidence="11 12">
        <text>tRNA(Ser) + L-serine + ATP = L-seryl-tRNA(Ser) + AMP + diphosphate + H(+)</text>
        <dbReference type="Rhea" id="RHEA:12292"/>
        <dbReference type="Rhea" id="RHEA-COMP:9669"/>
        <dbReference type="Rhea" id="RHEA-COMP:9703"/>
        <dbReference type="ChEBI" id="CHEBI:15378"/>
        <dbReference type="ChEBI" id="CHEBI:30616"/>
        <dbReference type="ChEBI" id="CHEBI:33019"/>
        <dbReference type="ChEBI" id="CHEBI:33384"/>
        <dbReference type="ChEBI" id="CHEBI:78442"/>
        <dbReference type="ChEBI" id="CHEBI:78533"/>
        <dbReference type="ChEBI" id="CHEBI:456215"/>
        <dbReference type="EC" id="6.1.1.11"/>
    </reaction>
</comment>
<evidence type="ECO:0000256" key="12">
    <source>
        <dbReference type="HAMAP-Rule" id="MF_00176"/>
    </source>
</evidence>
<comment type="pathway">
    <text evidence="2 12">Aminoacyl-tRNA biosynthesis; selenocysteinyl-tRNA(Sec) biosynthesis; L-seryl-tRNA(Sec) from L-serine and tRNA(Sec): step 1/1.</text>
</comment>
<comment type="catalytic activity">
    <reaction evidence="10 12">
        <text>tRNA(Sec) + L-serine + ATP = L-seryl-tRNA(Sec) + AMP + diphosphate + H(+)</text>
        <dbReference type="Rhea" id="RHEA:42580"/>
        <dbReference type="Rhea" id="RHEA-COMP:9742"/>
        <dbReference type="Rhea" id="RHEA-COMP:10128"/>
        <dbReference type="ChEBI" id="CHEBI:15378"/>
        <dbReference type="ChEBI" id="CHEBI:30616"/>
        <dbReference type="ChEBI" id="CHEBI:33019"/>
        <dbReference type="ChEBI" id="CHEBI:33384"/>
        <dbReference type="ChEBI" id="CHEBI:78442"/>
        <dbReference type="ChEBI" id="CHEBI:78533"/>
        <dbReference type="ChEBI" id="CHEBI:456215"/>
        <dbReference type="EC" id="6.1.1.11"/>
    </reaction>
</comment>
<dbReference type="Gene3D" id="3.30.930.10">
    <property type="entry name" value="Bira Bifunctional Protein, Domain 2"/>
    <property type="match status" value="1"/>
</dbReference>
<dbReference type="NCBIfam" id="TIGR00414">
    <property type="entry name" value="serS"/>
    <property type="match status" value="1"/>
</dbReference>
<dbReference type="InterPro" id="IPR002317">
    <property type="entry name" value="Ser-tRNA-ligase_type_1"/>
</dbReference>